<evidence type="ECO:0000256" key="10">
    <source>
        <dbReference type="ARBA" id="ARBA00023077"/>
    </source>
</evidence>
<evidence type="ECO:0000313" key="19">
    <source>
        <dbReference type="EMBL" id="MEB5475572.1"/>
    </source>
</evidence>
<feature type="domain" description="TonB-dependent receptor-like beta-barrel" evidence="17">
    <location>
        <begin position="230"/>
        <end position="664"/>
    </location>
</feature>
<reference evidence="19 20" key="1">
    <citation type="submission" date="2019-08" db="EMBL/GenBank/DDBJ databases">
        <title>Five species of Acinetobacter isolated from floral nectar and animal pollinators.</title>
        <authorList>
            <person name="Hendry T.A."/>
        </authorList>
    </citation>
    <scope>NUCLEOTIDE SEQUENCE [LARGE SCALE GENOMIC DNA]</scope>
    <source>
        <strain evidence="19 20">MD18.27</strain>
    </source>
</reference>
<evidence type="ECO:0000256" key="12">
    <source>
        <dbReference type="ARBA" id="ARBA00023170"/>
    </source>
</evidence>
<dbReference type="PANTHER" id="PTHR32552">
    <property type="entry name" value="FERRICHROME IRON RECEPTOR-RELATED"/>
    <property type="match status" value="1"/>
</dbReference>
<keyword evidence="9" id="KW-0406">Ion transport</keyword>
<evidence type="ECO:0000256" key="3">
    <source>
        <dbReference type="ARBA" id="ARBA00022448"/>
    </source>
</evidence>
<dbReference type="RefSeq" id="WP_325774237.1">
    <property type="nucleotide sequence ID" value="NZ_VTDN01000001.1"/>
</dbReference>
<evidence type="ECO:0000256" key="5">
    <source>
        <dbReference type="ARBA" id="ARBA00022496"/>
    </source>
</evidence>
<accession>A0ABU6DNZ1</accession>
<evidence type="ECO:0000256" key="11">
    <source>
        <dbReference type="ARBA" id="ARBA00023136"/>
    </source>
</evidence>
<dbReference type="Proteomes" id="UP001339883">
    <property type="component" value="Unassembled WGS sequence"/>
</dbReference>
<feature type="domain" description="TonB-dependent receptor plug" evidence="18">
    <location>
        <begin position="57"/>
        <end position="154"/>
    </location>
</feature>
<keyword evidence="10 15" id="KW-0798">TonB box</keyword>
<evidence type="ECO:0000256" key="7">
    <source>
        <dbReference type="ARBA" id="ARBA00022729"/>
    </source>
</evidence>
<evidence type="ECO:0000256" key="16">
    <source>
        <dbReference type="SAM" id="SignalP"/>
    </source>
</evidence>
<evidence type="ECO:0000256" key="9">
    <source>
        <dbReference type="ARBA" id="ARBA00023065"/>
    </source>
</evidence>
<keyword evidence="3 14" id="KW-0813">Transport</keyword>
<keyword evidence="8" id="KW-0408">Iron</keyword>
<dbReference type="InterPro" id="IPR037066">
    <property type="entry name" value="Plug_dom_sf"/>
</dbReference>
<dbReference type="Gene3D" id="2.170.130.10">
    <property type="entry name" value="TonB-dependent receptor, plug domain"/>
    <property type="match status" value="1"/>
</dbReference>
<dbReference type="InterPro" id="IPR012910">
    <property type="entry name" value="Plug_dom"/>
</dbReference>
<keyword evidence="4 14" id="KW-1134">Transmembrane beta strand</keyword>
<name>A0ABU6DNZ1_9GAMM</name>
<keyword evidence="7 16" id="KW-0732">Signal</keyword>
<keyword evidence="20" id="KW-1185">Reference proteome</keyword>
<evidence type="ECO:0000313" key="20">
    <source>
        <dbReference type="Proteomes" id="UP001339883"/>
    </source>
</evidence>
<dbReference type="PANTHER" id="PTHR32552:SF68">
    <property type="entry name" value="FERRICHROME OUTER MEMBRANE TRANSPORTER_PHAGE RECEPTOR"/>
    <property type="match status" value="1"/>
</dbReference>
<feature type="chain" id="PRO_5046237066" evidence="16">
    <location>
        <begin position="28"/>
        <end position="695"/>
    </location>
</feature>
<dbReference type="InterPro" id="IPR000531">
    <property type="entry name" value="Beta-barrel_TonB"/>
</dbReference>
<keyword evidence="5" id="KW-0410">Iron transport</keyword>
<evidence type="ECO:0000256" key="6">
    <source>
        <dbReference type="ARBA" id="ARBA00022692"/>
    </source>
</evidence>
<dbReference type="SUPFAM" id="SSF56935">
    <property type="entry name" value="Porins"/>
    <property type="match status" value="1"/>
</dbReference>
<comment type="subcellular location">
    <subcellularLocation>
        <location evidence="1 14">Cell outer membrane</location>
        <topology evidence="1 14">Multi-pass membrane protein</topology>
    </subcellularLocation>
</comment>
<evidence type="ECO:0000256" key="13">
    <source>
        <dbReference type="ARBA" id="ARBA00023237"/>
    </source>
</evidence>
<dbReference type="CDD" id="cd01347">
    <property type="entry name" value="ligand_gated_channel"/>
    <property type="match status" value="1"/>
</dbReference>
<comment type="similarity">
    <text evidence="2 14 15">Belongs to the TonB-dependent receptor family.</text>
</comment>
<keyword evidence="6 14" id="KW-0812">Transmembrane</keyword>
<organism evidence="19 20">
    <name type="scientific">Acinetobacter pollinis</name>
    <dbReference type="NCBI Taxonomy" id="2605270"/>
    <lineage>
        <taxon>Bacteria</taxon>
        <taxon>Pseudomonadati</taxon>
        <taxon>Pseudomonadota</taxon>
        <taxon>Gammaproteobacteria</taxon>
        <taxon>Moraxellales</taxon>
        <taxon>Moraxellaceae</taxon>
        <taxon>Acinetobacter</taxon>
    </lineage>
</organism>
<evidence type="ECO:0000256" key="8">
    <source>
        <dbReference type="ARBA" id="ARBA00023004"/>
    </source>
</evidence>
<comment type="caution">
    <text evidence="19">The sequence shown here is derived from an EMBL/GenBank/DDBJ whole genome shotgun (WGS) entry which is preliminary data.</text>
</comment>
<evidence type="ECO:0000256" key="2">
    <source>
        <dbReference type="ARBA" id="ARBA00009810"/>
    </source>
</evidence>
<dbReference type="Gene3D" id="2.40.170.20">
    <property type="entry name" value="TonB-dependent receptor, beta-barrel domain"/>
    <property type="match status" value="1"/>
</dbReference>
<dbReference type="NCBIfam" id="TIGR01783">
    <property type="entry name" value="TonB-siderophor"/>
    <property type="match status" value="1"/>
</dbReference>
<evidence type="ECO:0000256" key="1">
    <source>
        <dbReference type="ARBA" id="ARBA00004571"/>
    </source>
</evidence>
<evidence type="ECO:0000259" key="18">
    <source>
        <dbReference type="Pfam" id="PF07715"/>
    </source>
</evidence>
<gene>
    <name evidence="19" type="ORF">I2F25_00645</name>
</gene>
<dbReference type="EMBL" id="VTDN01000001">
    <property type="protein sequence ID" value="MEB5475572.1"/>
    <property type="molecule type" value="Genomic_DNA"/>
</dbReference>
<dbReference type="InterPro" id="IPR036942">
    <property type="entry name" value="Beta-barrel_TonB_sf"/>
</dbReference>
<evidence type="ECO:0000256" key="4">
    <source>
        <dbReference type="ARBA" id="ARBA00022452"/>
    </source>
</evidence>
<keyword evidence="11 14" id="KW-0472">Membrane</keyword>
<dbReference type="InterPro" id="IPR039426">
    <property type="entry name" value="TonB-dep_rcpt-like"/>
</dbReference>
<evidence type="ECO:0000256" key="14">
    <source>
        <dbReference type="PROSITE-ProRule" id="PRU01360"/>
    </source>
</evidence>
<feature type="signal peptide" evidence="16">
    <location>
        <begin position="1"/>
        <end position="27"/>
    </location>
</feature>
<dbReference type="Pfam" id="PF00593">
    <property type="entry name" value="TonB_dep_Rec_b-barrel"/>
    <property type="match status" value="1"/>
</dbReference>
<dbReference type="InterPro" id="IPR010105">
    <property type="entry name" value="TonB_sidphr_rcpt"/>
</dbReference>
<proteinExistence type="inferred from homology"/>
<protein>
    <submittedName>
        <fullName evidence="19">TonB-dependent siderophore receptor</fullName>
    </submittedName>
</protein>
<dbReference type="PROSITE" id="PS52016">
    <property type="entry name" value="TONB_DEPENDENT_REC_3"/>
    <property type="match status" value="1"/>
</dbReference>
<evidence type="ECO:0000259" key="17">
    <source>
        <dbReference type="Pfam" id="PF00593"/>
    </source>
</evidence>
<evidence type="ECO:0000256" key="15">
    <source>
        <dbReference type="RuleBase" id="RU003357"/>
    </source>
</evidence>
<sequence length="695" mass="78379">MKILTHFVRTALSVSLFSILQTTFANEAVLPTILVNSNDDPDIVETTESFKTHQTLFKTARSVSVVSKKQIEQKQAMNLTDALNGVSGVISAPLGRRGADDFIIRGQLASDAIYIDGLRQAQASDSPIDITGLERVEVIKGPSSMDFGLSAPGGLVNLVTKRAIQDNFNTVELRYGSQDLRQIIFDTNHTLNESSKAAWRLNTSYSDQNDSTDNVYFKNFYISPTYTFDLGDQTDLSVIASYSHKEYMRQQGIPVYGSLLTNSYGQLNRSLFIGEPDQDPYISDVYRVGYNFAHRFNEGWEFKQNFALQKTRLDGQVIFANSSSLNSQTIKRSGRDQLYKDLNFSVDNNLSKTFDMGETHHHVMVGVDAIHDTRDIWNYTCTVAGNFNIYRPNYLGNDWCSKKTLRSDSVKTTLKTVGTYLKDRIDLTENLNLDLGVRHDWATVSALSHYDQSDNSKNSHAFSGNIGVLYDIHHIISPYMSYSTSFLPVTDVDENGKIFEPEKANQYEVGFKIQSPSQRIQASLAWFDLTRFNVVSSDADGVNYQTGKQNSKGVETEIVAKIRPNWLVSANYTYTPTAKIVNDEITSYIGKRLNNVSKQAFNFSTRYEFLGEMLSGWYIGAGVRAESEKTSYKYAYTVPGYALWDAELGYNTTRWQASLNAKNIFNKEYYAGGVNSNIVALGDDRQVNFNFRYRF</sequence>
<dbReference type="Pfam" id="PF07715">
    <property type="entry name" value="Plug"/>
    <property type="match status" value="1"/>
</dbReference>
<keyword evidence="13 14" id="KW-0998">Cell outer membrane</keyword>
<keyword evidence="12 19" id="KW-0675">Receptor</keyword>